<evidence type="ECO:0000313" key="2">
    <source>
        <dbReference type="EMBL" id="GFD13998.1"/>
    </source>
</evidence>
<organism evidence="2">
    <name type="scientific">Tanacetum cinerariifolium</name>
    <name type="common">Dalmatian daisy</name>
    <name type="synonym">Chrysanthemum cinerariifolium</name>
    <dbReference type="NCBI Taxonomy" id="118510"/>
    <lineage>
        <taxon>Eukaryota</taxon>
        <taxon>Viridiplantae</taxon>
        <taxon>Streptophyta</taxon>
        <taxon>Embryophyta</taxon>
        <taxon>Tracheophyta</taxon>
        <taxon>Spermatophyta</taxon>
        <taxon>Magnoliopsida</taxon>
        <taxon>eudicotyledons</taxon>
        <taxon>Gunneridae</taxon>
        <taxon>Pentapetalae</taxon>
        <taxon>asterids</taxon>
        <taxon>campanulids</taxon>
        <taxon>Asterales</taxon>
        <taxon>Asteraceae</taxon>
        <taxon>Asteroideae</taxon>
        <taxon>Anthemideae</taxon>
        <taxon>Anthemidinae</taxon>
        <taxon>Tanacetum</taxon>
    </lineage>
</organism>
<evidence type="ECO:0000256" key="1">
    <source>
        <dbReference type="SAM" id="MobiDB-lite"/>
    </source>
</evidence>
<feature type="compositionally biased region" description="Basic and acidic residues" evidence="1">
    <location>
        <begin position="18"/>
        <end position="31"/>
    </location>
</feature>
<evidence type="ECO:0008006" key="3">
    <source>
        <dbReference type="Google" id="ProtNLM"/>
    </source>
</evidence>
<dbReference type="EMBL" id="BKCJ011276303">
    <property type="protein sequence ID" value="GFD13998.1"/>
    <property type="molecule type" value="Genomic_DNA"/>
</dbReference>
<reference evidence="2" key="1">
    <citation type="journal article" date="2019" name="Sci. Rep.">
        <title>Draft genome of Tanacetum cinerariifolium, the natural source of mosquito coil.</title>
        <authorList>
            <person name="Yamashiro T."/>
            <person name="Shiraishi A."/>
            <person name="Satake H."/>
            <person name="Nakayama K."/>
        </authorList>
    </citation>
    <scope>NUCLEOTIDE SEQUENCE</scope>
</reference>
<name>A0A699TY56_TANCI</name>
<dbReference type="AlphaFoldDB" id="A0A699TY56"/>
<sequence length="105" mass="11466">EPESVVHVSPRSSTKSKKHDDKTKREAKGKTPVDTPVPAVRQISTHSTNTFSAAGPSNNVVSPTLGKSSYVDPFQYLDDPNMPVLEDITYYDDEEDVGAVADFLN</sequence>
<accession>A0A699TY56</accession>
<protein>
    <recommendedName>
        <fullName evidence="3">Integrase, catalytic region, zinc finger, CCHC-type, peptidase aspartic, catalytic</fullName>
    </recommendedName>
</protein>
<proteinExistence type="predicted"/>
<feature type="non-terminal residue" evidence="2">
    <location>
        <position position="1"/>
    </location>
</feature>
<comment type="caution">
    <text evidence="2">The sequence shown here is derived from an EMBL/GenBank/DDBJ whole genome shotgun (WGS) entry which is preliminary data.</text>
</comment>
<gene>
    <name evidence="2" type="ORF">Tci_885967</name>
</gene>
<feature type="region of interest" description="Disordered" evidence="1">
    <location>
        <begin position="1"/>
        <end position="40"/>
    </location>
</feature>